<organism evidence="3 4">
    <name type="scientific">Blattamonas nauphoetae</name>
    <dbReference type="NCBI Taxonomy" id="2049346"/>
    <lineage>
        <taxon>Eukaryota</taxon>
        <taxon>Metamonada</taxon>
        <taxon>Preaxostyla</taxon>
        <taxon>Oxymonadida</taxon>
        <taxon>Blattamonas</taxon>
    </lineage>
</organism>
<evidence type="ECO:0000313" key="3">
    <source>
        <dbReference type="EMBL" id="KAK2961492.1"/>
    </source>
</evidence>
<dbReference type="PANTHER" id="PTHR46518:SF1">
    <property type="entry name" value="OUTER DYNEIN ARM-DOCKING COMPLEX SUBUNIT 3"/>
    <property type="match status" value="1"/>
</dbReference>
<dbReference type="EMBL" id="JARBJD010000016">
    <property type="protein sequence ID" value="KAK2961492.1"/>
    <property type="molecule type" value="Genomic_DNA"/>
</dbReference>
<feature type="region of interest" description="Disordered" evidence="2">
    <location>
        <begin position="889"/>
        <end position="911"/>
    </location>
</feature>
<protein>
    <submittedName>
        <fullName evidence="3">Axonemal dynein intermediate chain protein</fullName>
    </submittedName>
</protein>
<keyword evidence="4" id="KW-1185">Reference proteome</keyword>
<evidence type="ECO:0000256" key="2">
    <source>
        <dbReference type="SAM" id="MobiDB-lite"/>
    </source>
</evidence>
<feature type="compositionally biased region" description="Low complexity" evidence="2">
    <location>
        <begin position="762"/>
        <end position="772"/>
    </location>
</feature>
<comment type="caution">
    <text evidence="3">The sequence shown here is derived from an EMBL/GenBank/DDBJ whole genome shotgun (WGS) entry which is preliminary data.</text>
</comment>
<name>A0ABQ9YCM7_9EUKA</name>
<gene>
    <name evidence="3" type="ORF">BLNAU_3614</name>
</gene>
<dbReference type="Proteomes" id="UP001281761">
    <property type="component" value="Unassembled WGS sequence"/>
</dbReference>
<feature type="compositionally biased region" description="Basic and acidic residues" evidence="2">
    <location>
        <begin position="574"/>
        <end position="594"/>
    </location>
</feature>
<accession>A0ABQ9YCM7</accession>
<dbReference type="InterPro" id="IPR033192">
    <property type="entry name" value="ODAD3"/>
</dbReference>
<feature type="compositionally biased region" description="Acidic residues" evidence="2">
    <location>
        <begin position="536"/>
        <end position="556"/>
    </location>
</feature>
<keyword evidence="1" id="KW-0175">Coiled coil</keyword>
<reference evidence="3 4" key="1">
    <citation type="journal article" date="2022" name="bioRxiv">
        <title>Genomics of Preaxostyla Flagellates Illuminates Evolutionary Transitions and the Path Towards Mitochondrial Loss.</title>
        <authorList>
            <person name="Novak L.V.F."/>
            <person name="Treitli S.C."/>
            <person name="Pyrih J."/>
            <person name="Halakuc P."/>
            <person name="Pipaliya S.V."/>
            <person name="Vacek V."/>
            <person name="Brzon O."/>
            <person name="Soukal P."/>
            <person name="Eme L."/>
            <person name="Dacks J.B."/>
            <person name="Karnkowska A."/>
            <person name="Elias M."/>
            <person name="Hampl V."/>
        </authorList>
    </citation>
    <scope>NUCLEOTIDE SEQUENCE [LARGE SCALE GENOMIC DNA]</scope>
    <source>
        <strain evidence="3">NAU3</strain>
        <tissue evidence="3">Gut</tissue>
    </source>
</reference>
<sequence>MSGTDYIDDDQLEEKRKILSLGDQAAFEEQSAITQQKNEELIQHLKQQNAEIRKRLIDLQRENVAEHYNVSEANKGALQNQLIVLKKDLDKQNTDKLELQKRKRKLNEQYRELKGLAPMDANAAPRKKIRNLENQLDKFVIKYNEAQSIRKTYEQIIKRLNEEEANFNAQLAEMEETMAQRNEDLEELLLMQKSARSSRDMAKMEVTQVRQESENDRKRFEKKLRQKERLYQQKVESRERRLEAEEERMRLQEDNDSMLNENQNRSLHNEYQVVTSERNMTDQEIMRAEERLAKDEESLRRMKEATGDDDVNKVIQKFLVQTEYYKECEERRKTTEGRLERAKIGRAAAAQELEQAKEEGADKVSEKVRKEQLERELESIKSKENETRKRYIESKQQQIEVNEGIHLITTKLAITCIPPGMSEDDVDREGYPNLLPTSSLPTFDEHGIKNPDDDSYVSDLFQKMEECVTLMMEETREYREEQERRKQEREDAIIEAEETGADLPARDGSTPGPGATGPTPSQLLPDGNVRINFEEMGADEDDDDEHDDSSGEDDNTLLDRNALKRQAIQAAEIAEQRARKAKKDEEQYKKRELPGDATAPKNYSRDYNAFKEFQPLRSIVKKRREIEEYMKGQPYGAKQNWNSDTLIRNGRADISPSRQLSRFQPLEKDIKRDLHSPLPILKNPIVCDPHLTKFDTPGSYTLMGLSESPQETHAVYNRSQRVLSPAAIRDPETLHTFTHPRAMSSLSQSHVRTSPRMRERTFSPTTPTPYMSSTVFTEDKTIRFDRTNKRGRAFTTGVVDRTLPVSPDTALSKAPCLARIRTRPTMTDDPMIGVPWNSTVSIDPNERRWKDRYPMEATKHMTVKDPKRFRTDSRIGLMERERIFMEEKRKAESLGQEKKERKMKRKQDEFEATVHERQLTWKKKTKPSANQKVTRTHPGTFGYSQVEKKDVWSCCMTESKDAPGCQIHVERTDGWNLDGFS</sequence>
<evidence type="ECO:0000313" key="4">
    <source>
        <dbReference type="Proteomes" id="UP001281761"/>
    </source>
</evidence>
<feature type="region of interest" description="Disordered" evidence="2">
    <location>
        <begin position="574"/>
        <end position="603"/>
    </location>
</feature>
<feature type="compositionally biased region" description="Low complexity" evidence="2">
    <location>
        <begin position="508"/>
        <end position="521"/>
    </location>
</feature>
<feature type="coiled-coil region" evidence="1">
    <location>
        <begin position="35"/>
        <end position="62"/>
    </location>
</feature>
<feature type="coiled-coil region" evidence="1">
    <location>
        <begin position="339"/>
        <end position="390"/>
    </location>
</feature>
<evidence type="ECO:0000256" key="1">
    <source>
        <dbReference type="SAM" id="Coils"/>
    </source>
</evidence>
<feature type="region of interest" description="Disordered" evidence="2">
    <location>
        <begin position="495"/>
        <end position="560"/>
    </location>
</feature>
<proteinExistence type="predicted"/>
<feature type="region of interest" description="Disordered" evidence="2">
    <location>
        <begin position="199"/>
        <end position="221"/>
    </location>
</feature>
<dbReference type="PANTHER" id="PTHR46518">
    <property type="entry name" value="COILED-COIL DOMAIN-CONTAINING PROTEIN 151"/>
    <property type="match status" value="1"/>
</dbReference>
<feature type="region of interest" description="Disordered" evidence="2">
    <location>
        <begin position="743"/>
        <end position="772"/>
    </location>
</feature>